<sequence>MAVNGISPADSVMAIRNAILQKNAALRDVASTGAPAGPAGTGAAEGTQPGGFTQALNDALKQVNGLQNQAGEAAAAFERGETTDIAAVMLAKQQASVSFEATLQVRNKLLSAYKDIMSMPV</sequence>
<dbReference type="HAMAP" id="MF_00724">
    <property type="entry name" value="FliE"/>
    <property type="match status" value="1"/>
</dbReference>
<dbReference type="NCBIfam" id="TIGR00205">
    <property type="entry name" value="fliE"/>
    <property type="match status" value="1"/>
</dbReference>
<evidence type="ECO:0000313" key="7">
    <source>
        <dbReference type="EMBL" id="EQB34018.1"/>
    </source>
</evidence>
<dbReference type="AlphaFoldDB" id="T0KKY9"/>
<dbReference type="PANTHER" id="PTHR34653:SF1">
    <property type="entry name" value="FLAGELLAR HOOK-BASAL BODY COMPLEX PROTEIN FLIE"/>
    <property type="match status" value="1"/>
</dbReference>
<evidence type="ECO:0000256" key="1">
    <source>
        <dbReference type="ARBA" id="ARBA00004117"/>
    </source>
</evidence>
<gene>
    <name evidence="4" type="primary">fliE</name>
    <name evidence="7" type="ORF">M529_01450</name>
</gene>
<keyword evidence="7" id="KW-0966">Cell projection</keyword>
<evidence type="ECO:0000256" key="4">
    <source>
        <dbReference type="HAMAP-Rule" id="MF_00724"/>
    </source>
</evidence>
<feature type="region of interest" description="Disordered" evidence="6">
    <location>
        <begin position="31"/>
        <end position="53"/>
    </location>
</feature>
<evidence type="ECO:0000313" key="8">
    <source>
        <dbReference type="Proteomes" id="UP000015523"/>
    </source>
</evidence>
<protein>
    <recommendedName>
        <fullName evidence="4 5">Flagellar hook-basal body complex protein FliE</fullName>
    </recommendedName>
</protein>
<accession>T0KKY9</accession>
<dbReference type="GO" id="GO:0009425">
    <property type="term" value="C:bacterial-type flagellum basal body"/>
    <property type="evidence" value="ECO:0007669"/>
    <property type="project" value="UniProtKB-SubCell"/>
</dbReference>
<keyword evidence="7" id="KW-0969">Cilium</keyword>
<dbReference type="GO" id="GO:0005198">
    <property type="term" value="F:structural molecule activity"/>
    <property type="evidence" value="ECO:0007669"/>
    <property type="project" value="UniProtKB-UniRule"/>
</dbReference>
<organism evidence="7 8">
    <name type="scientific">Sphingobium ummariense RL-3</name>
    <dbReference type="NCBI Taxonomy" id="1346791"/>
    <lineage>
        <taxon>Bacteria</taxon>
        <taxon>Pseudomonadati</taxon>
        <taxon>Pseudomonadota</taxon>
        <taxon>Alphaproteobacteria</taxon>
        <taxon>Sphingomonadales</taxon>
        <taxon>Sphingomonadaceae</taxon>
        <taxon>Sphingobium</taxon>
    </lineage>
</organism>
<comment type="caution">
    <text evidence="7">The sequence shown here is derived from an EMBL/GenBank/DDBJ whole genome shotgun (WGS) entry which is preliminary data.</text>
</comment>
<dbReference type="InterPro" id="IPR001624">
    <property type="entry name" value="FliE"/>
</dbReference>
<evidence type="ECO:0000256" key="5">
    <source>
        <dbReference type="NCBIfam" id="TIGR00205"/>
    </source>
</evidence>
<evidence type="ECO:0000256" key="6">
    <source>
        <dbReference type="SAM" id="MobiDB-lite"/>
    </source>
</evidence>
<comment type="similarity">
    <text evidence="2 4">Belongs to the FliE family.</text>
</comment>
<dbReference type="Proteomes" id="UP000015523">
    <property type="component" value="Unassembled WGS sequence"/>
</dbReference>
<name>T0KKY9_9SPHN</name>
<dbReference type="PANTHER" id="PTHR34653">
    <property type="match status" value="1"/>
</dbReference>
<reference evidence="7 8" key="1">
    <citation type="journal article" date="2013" name="Genome Announc.">
        <title>Draft Genome Sequence of Sphingobium ummariense Strain RL-3, a Hexachlorocyclohexane-Degrading Bacterium.</title>
        <authorList>
            <person name="Kohli P."/>
            <person name="Dua A."/>
            <person name="Sangwan N."/>
            <person name="Oldach P."/>
            <person name="Khurana J.P."/>
            <person name="Lal R."/>
        </authorList>
    </citation>
    <scope>NUCLEOTIDE SEQUENCE [LARGE SCALE GENOMIC DNA]</scope>
    <source>
        <strain evidence="7 8">RL-3</strain>
    </source>
</reference>
<feature type="compositionally biased region" description="Low complexity" evidence="6">
    <location>
        <begin position="31"/>
        <end position="51"/>
    </location>
</feature>
<dbReference type="GO" id="GO:0003774">
    <property type="term" value="F:cytoskeletal motor activity"/>
    <property type="evidence" value="ECO:0007669"/>
    <property type="project" value="InterPro"/>
</dbReference>
<keyword evidence="3 4" id="KW-0975">Bacterial flagellum</keyword>
<comment type="subcellular location">
    <subcellularLocation>
        <location evidence="1 4">Bacterial flagellum basal body</location>
    </subcellularLocation>
</comment>
<dbReference type="eggNOG" id="COG1677">
    <property type="taxonomic scope" value="Bacteria"/>
</dbReference>
<dbReference type="STRING" id="1346791.M529_01450"/>
<dbReference type="EMBL" id="AUWY01000022">
    <property type="protein sequence ID" value="EQB34018.1"/>
    <property type="molecule type" value="Genomic_DNA"/>
</dbReference>
<dbReference type="RefSeq" id="WP_021316346.1">
    <property type="nucleotide sequence ID" value="NZ_AUWY01000022.1"/>
</dbReference>
<dbReference type="OrthoDB" id="8909229at2"/>
<evidence type="ECO:0000256" key="3">
    <source>
        <dbReference type="ARBA" id="ARBA00023143"/>
    </source>
</evidence>
<proteinExistence type="inferred from homology"/>
<evidence type="ECO:0000256" key="2">
    <source>
        <dbReference type="ARBA" id="ARBA00009272"/>
    </source>
</evidence>
<dbReference type="Pfam" id="PF02049">
    <property type="entry name" value="FliE"/>
    <property type="match status" value="1"/>
</dbReference>
<dbReference type="PRINTS" id="PR01006">
    <property type="entry name" value="FLGHOOKFLIE"/>
</dbReference>
<keyword evidence="7" id="KW-0282">Flagellum</keyword>
<keyword evidence="8" id="KW-1185">Reference proteome</keyword>
<dbReference type="GO" id="GO:0071973">
    <property type="term" value="P:bacterial-type flagellum-dependent cell motility"/>
    <property type="evidence" value="ECO:0007669"/>
    <property type="project" value="InterPro"/>
</dbReference>
<dbReference type="PATRIC" id="fig|1346791.3.peg.276"/>